<feature type="compositionally biased region" description="Polar residues" evidence="1">
    <location>
        <begin position="552"/>
        <end position="567"/>
    </location>
</feature>
<dbReference type="OMA" id="NTLWAYL"/>
<keyword evidence="4" id="KW-1185">Reference proteome</keyword>
<reference evidence="3" key="2">
    <citation type="submission" date="2021-01" db="UniProtKB">
        <authorList>
            <consortium name="EnsemblMetazoa"/>
        </authorList>
    </citation>
    <scope>IDENTIFICATION</scope>
</reference>
<dbReference type="Proteomes" id="UP000007110">
    <property type="component" value="Unassembled WGS sequence"/>
</dbReference>
<dbReference type="Gene3D" id="3.40.640.10">
    <property type="entry name" value="Type I PLP-dependent aspartate aminotransferase-like (Major domain)"/>
    <property type="match status" value="1"/>
</dbReference>
<accession>A0A7M7NFK9</accession>
<dbReference type="GO" id="GO:0000271">
    <property type="term" value="P:polysaccharide biosynthetic process"/>
    <property type="evidence" value="ECO:0000318"/>
    <property type="project" value="GO_Central"/>
</dbReference>
<dbReference type="InterPro" id="IPR015424">
    <property type="entry name" value="PyrdxlP-dep_Trfase"/>
</dbReference>
<evidence type="ECO:0000313" key="4">
    <source>
        <dbReference type="Proteomes" id="UP000007110"/>
    </source>
</evidence>
<dbReference type="InterPro" id="IPR000653">
    <property type="entry name" value="DegT/StrS_aminotransferase"/>
</dbReference>
<keyword evidence="2" id="KW-0472">Membrane</keyword>
<evidence type="ECO:0000256" key="2">
    <source>
        <dbReference type="SAM" id="Phobius"/>
    </source>
</evidence>
<dbReference type="GeneID" id="115921834"/>
<protein>
    <submittedName>
        <fullName evidence="3">Uncharacterized protein</fullName>
    </submittedName>
</protein>
<keyword evidence="2" id="KW-1133">Transmembrane helix</keyword>
<dbReference type="AlphaFoldDB" id="A0A7M7NFK9"/>
<feature type="transmembrane region" description="Helical" evidence="2">
    <location>
        <begin position="41"/>
        <end position="61"/>
    </location>
</feature>
<organism evidence="3 4">
    <name type="scientific">Strongylocentrotus purpuratus</name>
    <name type="common">Purple sea urchin</name>
    <dbReference type="NCBI Taxonomy" id="7668"/>
    <lineage>
        <taxon>Eukaryota</taxon>
        <taxon>Metazoa</taxon>
        <taxon>Echinodermata</taxon>
        <taxon>Eleutherozoa</taxon>
        <taxon>Echinozoa</taxon>
        <taxon>Echinoidea</taxon>
        <taxon>Euechinoidea</taxon>
        <taxon>Echinacea</taxon>
        <taxon>Camarodonta</taxon>
        <taxon>Echinidea</taxon>
        <taxon>Strongylocentrotidae</taxon>
        <taxon>Strongylocentrotus</taxon>
    </lineage>
</organism>
<dbReference type="OrthoDB" id="5955158at2759"/>
<dbReference type="GO" id="GO:0030170">
    <property type="term" value="F:pyridoxal phosphate binding"/>
    <property type="evidence" value="ECO:0000318"/>
    <property type="project" value="GO_Central"/>
</dbReference>
<evidence type="ECO:0000313" key="3">
    <source>
        <dbReference type="EnsemblMetazoa" id="XP_030835935"/>
    </source>
</evidence>
<sequence length="567" mass="64182">MVWFYRPVHYNYYTIMDSDASINLQRLPDMATQVLDDMVKYLLSTSGLVVFVVIFVVYCVCCHRRDGRDQRDVNPVPYDCLYIDTTLRHAMSLITWYCRVRVRRRKMDLEHTTLLNEIQALCQSTASQSHHHPTLISASVNTSLDLFFRVQKYPPGSEVIVTAINTRDTIQVLLHHGLQVVPLDVTREQLSPELETLRLLLNENTVAIVVSHLFGRVCDLSAVTEIAHEHGVHVLEDCSLACLAPAHSINPESDLVFFNFGVIYPCTAFGGSITRIKDKYLREKMEELQKTYPQGSEVEYIRKAFKCTLTAKALQCPFLLKLSSGLAKLVRINLKEVINAYLTAPPAAGLVRQLRERPSTTMTFMLHRRLKHVDPKDLERSRDVGDYVSDRLPQVAGQIGTYALIRGYWLFPILVDNPEEVYQRLNGLGIGASRSLAQIELVTSTRPTDTHATTALVGIDETRCRPTTASFIMDHIIYLPVHRGVPRHHLDQICLAVEIVLNKLAILARYHASVGARQKETHPGPYGPMTSRRNKESSRRRTVSVNRNITTKTQQVTATNVNKNDSS</sequence>
<dbReference type="RefSeq" id="XP_030835935.1">
    <property type="nucleotide sequence ID" value="XM_030980075.1"/>
</dbReference>
<reference evidence="4" key="1">
    <citation type="submission" date="2015-02" db="EMBL/GenBank/DDBJ databases">
        <title>Genome sequencing for Strongylocentrotus purpuratus.</title>
        <authorList>
            <person name="Murali S."/>
            <person name="Liu Y."/>
            <person name="Vee V."/>
            <person name="English A."/>
            <person name="Wang M."/>
            <person name="Skinner E."/>
            <person name="Han Y."/>
            <person name="Muzny D.M."/>
            <person name="Worley K.C."/>
            <person name="Gibbs R.A."/>
        </authorList>
    </citation>
    <scope>NUCLEOTIDE SEQUENCE</scope>
</reference>
<dbReference type="EnsemblMetazoa" id="XM_030980075">
    <property type="protein sequence ID" value="XP_030835935"/>
    <property type="gene ID" value="LOC115921834"/>
</dbReference>
<name>A0A7M7NFK9_STRPU</name>
<keyword evidence="2" id="KW-0812">Transmembrane</keyword>
<dbReference type="KEGG" id="spu:115921834"/>
<feature type="region of interest" description="Disordered" evidence="1">
    <location>
        <begin position="516"/>
        <end position="567"/>
    </location>
</feature>
<dbReference type="InParanoid" id="A0A7M7NFK9"/>
<evidence type="ECO:0000256" key="1">
    <source>
        <dbReference type="SAM" id="MobiDB-lite"/>
    </source>
</evidence>
<dbReference type="FunFam" id="3.40.640.10:FF:000227">
    <property type="entry name" value="Predicted protein"/>
    <property type="match status" value="1"/>
</dbReference>
<dbReference type="InterPro" id="IPR015421">
    <property type="entry name" value="PyrdxlP-dep_Trfase_major"/>
</dbReference>
<dbReference type="PANTHER" id="PTHR30244">
    <property type="entry name" value="TRANSAMINASE"/>
    <property type="match status" value="1"/>
</dbReference>
<proteinExistence type="predicted"/>
<dbReference type="Pfam" id="PF01041">
    <property type="entry name" value="DegT_DnrJ_EryC1"/>
    <property type="match status" value="1"/>
</dbReference>
<dbReference type="PANTHER" id="PTHR30244:SF34">
    <property type="entry name" value="DTDP-4-AMINO-4,6-DIDEOXYGALACTOSE TRANSAMINASE"/>
    <property type="match status" value="1"/>
</dbReference>
<dbReference type="SUPFAM" id="SSF53383">
    <property type="entry name" value="PLP-dependent transferases"/>
    <property type="match status" value="1"/>
</dbReference>
<dbReference type="GO" id="GO:0008483">
    <property type="term" value="F:transaminase activity"/>
    <property type="evidence" value="ECO:0000318"/>
    <property type="project" value="GO_Central"/>
</dbReference>